<dbReference type="InterPro" id="IPR025291">
    <property type="entry name" value="DUF4153"/>
</dbReference>
<gene>
    <name evidence="3" type="ORF">FB465_5021</name>
</gene>
<comment type="caution">
    <text evidence="3">The sequence shown here is derived from an EMBL/GenBank/DDBJ whole genome shotgun (WGS) entry which is preliminary data.</text>
</comment>
<protein>
    <submittedName>
        <fullName evidence="3">Uncharacterized protein DUF4173</fullName>
    </submittedName>
</protein>
<feature type="transmembrane region" description="Helical" evidence="2">
    <location>
        <begin position="146"/>
        <end position="167"/>
    </location>
</feature>
<dbReference type="Proteomes" id="UP000318416">
    <property type="component" value="Unassembled WGS sequence"/>
</dbReference>
<proteinExistence type="predicted"/>
<keyword evidence="2" id="KW-0472">Membrane</keyword>
<feature type="transmembrane region" description="Helical" evidence="2">
    <location>
        <begin position="340"/>
        <end position="364"/>
    </location>
</feature>
<feature type="transmembrane region" description="Helical" evidence="2">
    <location>
        <begin position="265"/>
        <end position="288"/>
    </location>
</feature>
<evidence type="ECO:0000256" key="2">
    <source>
        <dbReference type="SAM" id="Phobius"/>
    </source>
</evidence>
<evidence type="ECO:0000256" key="1">
    <source>
        <dbReference type="SAM" id="MobiDB-lite"/>
    </source>
</evidence>
<feature type="transmembrane region" description="Helical" evidence="2">
    <location>
        <begin position="179"/>
        <end position="202"/>
    </location>
</feature>
<keyword evidence="2" id="KW-0812">Transmembrane</keyword>
<feature type="transmembrane region" description="Helical" evidence="2">
    <location>
        <begin position="376"/>
        <end position="398"/>
    </location>
</feature>
<dbReference type="OrthoDB" id="9767931at2"/>
<reference evidence="3 4" key="1">
    <citation type="submission" date="2019-06" db="EMBL/GenBank/DDBJ databases">
        <title>Sequencing the genomes of 1000 actinobacteria strains.</title>
        <authorList>
            <person name="Klenk H.-P."/>
        </authorList>
    </citation>
    <scope>NUCLEOTIDE SEQUENCE [LARGE SCALE GENOMIC DNA]</scope>
    <source>
        <strain evidence="3 4">DSM 41649</strain>
    </source>
</reference>
<feature type="transmembrane region" description="Helical" evidence="2">
    <location>
        <begin position="97"/>
        <end position="115"/>
    </location>
</feature>
<feature type="transmembrane region" description="Helical" evidence="2">
    <location>
        <begin position="72"/>
        <end position="91"/>
    </location>
</feature>
<dbReference type="Pfam" id="PF13687">
    <property type="entry name" value="DUF4153"/>
    <property type="match status" value="1"/>
</dbReference>
<organism evidence="3 4">
    <name type="scientific">Kitasatospora atroaurantiaca</name>
    <dbReference type="NCBI Taxonomy" id="285545"/>
    <lineage>
        <taxon>Bacteria</taxon>
        <taxon>Bacillati</taxon>
        <taxon>Actinomycetota</taxon>
        <taxon>Actinomycetes</taxon>
        <taxon>Kitasatosporales</taxon>
        <taxon>Streptomycetaceae</taxon>
        <taxon>Kitasatospora</taxon>
    </lineage>
</organism>
<feature type="transmembrane region" description="Helical" evidence="2">
    <location>
        <begin position="308"/>
        <end position="328"/>
    </location>
</feature>
<feature type="transmembrane region" description="Helical" evidence="2">
    <location>
        <begin position="405"/>
        <end position="424"/>
    </location>
</feature>
<feature type="transmembrane region" description="Helical" evidence="2">
    <location>
        <begin position="222"/>
        <end position="244"/>
    </location>
</feature>
<sequence>MSSPSAAAPPPRVPNDPYRPPVVPSPLQPPAWMKATEPRKPTPVPGVRVVAAGLAAGLVSAAVLADGIGVNLLICALIAAVAAGLAGRSAGRQVRPWTVLWGVVALLLLVVPVLTDAGWPTFLAIVTALGIGSLALHGGSRWAGVLLGPLGFWAHLVPSVPWAAMTLRDRQYPARERILPVLKASAVALGLLVVFGALFASADAAMGELFGDLMPSADVGDLPLRVLMFAVGLVVALGAAHTAASPRRWDRLPVAPGRERGRVEWALPLIALNLLFGAFAAVQLVVFVDGYQAILRKPGLIPSEYARQGFWQLLWVTVLTLVVVALAKRWAPRRTAGDRLLVKGLLGLLCALTLVVVASALYRMQLYVDAFGLTRLRISVAAVELWLGVVFLLVIAGGVLSSRRWLPRAVVLSAALAVGVFGLLGPDALIAEQNVARYEKSGKLDVGYLRELSADAVPALDRLPDDRRTCALQLISQDLSEARSSWYSTSLAEARARDILRKNPVAPDGGNACLRAGFREDYLP</sequence>
<dbReference type="RefSeq" id="WP_145793958.1">
    <property type="nucleotide sequence ID" value="NZ_BAAABR010000003.1"/>
</dbReference>
<keyword evidence="2" id="KW-1133">Transmembrane helix</keyword>
<name>A0A561EW69_9ACTN</name>
<feature type="region of interest" description="Disordered" evidence="1">
    <location>
        <begin position="1"/>
        <end position="40"/>
    </location>
</feature>
<dbReference type="AlphaFoldDB" id="A0A561EW69"/>
<accession>A0A561EW69</accession>
<dbReference type="EMBL" id="VIVR01000001">
    <property type="protein sequence ID" value="TWE19884.1"/>
    <property type="molecule type" value="Genomic_DNA"/>
</dbReference>
<feature type="compositionally biased region" description="Pro residues" evidence="1">
    <location>
        <begin position="7"/>
        <end position="29"/>
    </location>
</feature>
<keyword evidence="4" id="KW-1185">Reference proteome</keyword>
<evidence type="ECO:0000313" key="3">
    <source>
        <dbReference type="EMBL" id="TWE19884.1"/>
    </source>
</evidence>
<evidence type="ECO:0000313" key="4">
    <source>
        <dbReference type="Proteomes" id="UP000318416"/>
    </source>
</evidence>